<accession>A0A0H3LYV7</accession>
<reference evidence="1 2" key="1">
    <citation type="journal article" date="2006" name="J. Bacteriol.">
        <title>Comparative genomic analysis of three strains of Ehrlichia ruminantium reveals an active process of genome size plasticity.</title>
        <authorList>
            <person name="Frutos R."/>
            <person name="Viari A."/>
            <person name="Ferraz C."/>
            <person name="Morgat A."/>
            <person name="Eychenie S."/>
            <person name="Kandassami Y."/>
            <person name="Chantal I."/>
            <person name="Bensaid A."/>
            <person name="Coissac E."/>
            <person name="Vachiery N."/>
            <person name="Demaille J."/>
            <person name="Martinez D."/>
        </authorList>
    </citation>
    <scope>NUCLEOTIDE SEQUENCE [LARGE SCALE GENOMIC DNA]</scope>
    <source>
        <strain evidence="1 2">Welgevonden</strain>
    </source>
</reference>
<dbReference type="Proteomes" id="UP000001021">
    <property type="component" value="Chromosome"/>
</dbReference>
<dbReference type="KEGG" id="erw:ERWE_CDS_02390"/>
<dbReference type="AlphaFoldDB" id="A0A0H3LYV7"/>
<evidence type="ECO:0000313" key="2">
    <source>
        <dbReference type="Proteomes" id="UP000001021"/>
    </source>
</evidence>
<keyword evidence="2" id="KW-1185">Reference proteome</keyword>
<organism evidence="1 2">
    <name type="scientific">Ehrlichia ruminantium (strain Welgevonden)</name>
    <dbReference type="NCBI Taxonomy" id="254945"/>
    <lineage>
        <taxon>Bacteria</taxon>
        <taxon>Pseudomonadati</taxon>
        <taxon>Pseudomonadota</taxon>
        <taxon>Alphaproteobacteria</taxon>
        <taxon>Rickettsiales</taxon>
        <taxon>Anaplasmataceae</taxon>
        <taxon>Ehrlichia</taxon>
    </lineage>
</organism>
<evidence type="ECO:0000313" key="1">
    <source>
        <dbReference type="EMBL" id="CAI26733.1"/>
    </source>
</evidence>
<name>A0A0H3LYV7_EHRRW</name>
<dbReference type="EMBL" id="CR925678">
    <property type="protein sequence ID" value="CAI26733.1"/>
    <property type="molecule type" value="Genomic_DNA"/>
</dbReference>
<dbReference type="HOGENOM" id="CLU_2787237_0_0_5"/>
<gene>
    <name evidence="1" type="ordered locus">ERWE_CDS_02390</name>
</gene>
<proteinExistence type="predicted"/>
<protein>
    <submittedName>
        <fullName evidence="1">Uncharacterized protein</fullName>
    </submittedName>
</protein>
<sequence>MNILLHFDNIFIMYCTIKNTLYKNNHKKLYYELFIQFKTIQKIIQSTNNTTGIDIIIIINIYNISLIV</sequence>